<dbReference type="Proteomes" id="UP001497522">
    <property type="component" value="Chromosome 4"/>
</dbReference>
<keyword evidence="6" id="KW-1133">Transmembrane helix</keyword>
<evidence type="ECO:0000256" key="4">
    <source>
        <dbReference type="ARBA" id="ARBA00022801"/>
    </source>
</evidence>
<keyword evidence="6" id="KW-0472">Membrane</keyword>
<dbReference type="PANTHER" id="PTHR22998:SF1">
    <property type="entry name" value="NAD(+) HYDROLASE SARM1"/>
    <property type="match status" value="1"/>
</dbReference>
<feature type="transmembrane region" description="Helical" evidence="6">
    <location>
        <begin position="379"/>
        <end position="400"/>
    </location>
</feature>
<keyword evidence="4" id="KW-0378">Hydrolase</keyword>
<feature type="domain" description="SAM" evidence="7">
    <location>
        <begin position="506"/>
        <end position="570"/>
    </location>
</feature>
<feature type="region of interest" description="Disordered" evidence="5">
    <location>
        <begin position="449"/>
        <end position="469"/>
    </location>
</feature>
<sequence>MLLYLICSIQSRDLEQGGEENCNSLSLIFLSQSQDNVRGKEQKYVYYEIPWRNGVFVLGFLKDFFFFFFFFRVVAFLEMERFLVLAQSSRSILCTSIAKPRRTEASSRNSEARERIVGASSCGSRRRRRGSLNWQNPNCHLASCDHHHLGWCCECCCCSPKGFGGKRLLGLCEEACPTTSCRCGLDVLHTTTTTQEPRFVVGVKNSGFPRSKSYGGGMVYRMIRAGGFKNKLKKAVKKLEWQLEKSESLGELQGELPQLAISLPLGLASFEALFMVGWVSSLRGILPSSGAGGFFSAGDLILCSVMFANCVVGWYALEHSRSEIAGLPRESWWRRVKAEQVGLWELGSSLALSFIPFANLFMWLRFAKQQEHLSARARAGIVANAWVYGGPPLFTILLLFSGGWSLWFQAGLVTNFALLMGALHRPFEEARIKNEKILMQVAKAKKTADIDKKPRQAGGVQQKQQEISDEEKATIECMKELEEFDMLLAQSSNTTSTVLPEHPKEWSVGDTMQWLAQKGLARYAPTFADHNVDGALLLQLTSDDLRNELGIQSLGDRRKLQLYIKSLQDEHRL</sequence>
<dbReference type="EMBL" id="OZ023705">
    <property type="protein sequence ID" value="CAK9874255.1"/>
    <property type="molecule type" value="Genomic_DNA"/>
</dbReference>
<organism evidence="8 9">
    <name type="scientific">Sphagnum jensenii</name>
    <dbReference type="NCBI Taxonomy" id="128206"/>
    <lineage>
        <taxon>Eukaryota</taxon>
        <taxon>Viridiplantae</taxon>
        <taxon>Streptophyta</taxon>
        <taxon>Embryophyta</taxon>
        <taxon>Bryophyta</taxon>
        <taxon>Sphagnophytina</taxon>
        <taxon>Sphagnopsida</taxon>
        <taxon>Sphagnales</taxon>
        <taxon>Sphagnaceae</taxon>
        <taxon>Sphagnum</taxon>
    </lineage>
</organism>
<dbReference type="Pfam" id="PF07647">
    <property type="entry name" value="SAM_2"/>
    <property type="match status" value="1"/>
</dbReference>
<dbReference type="Gene3D" id="1.10.150.50">
    <property type="entry name" value="Transcription Factor, Ets-1"/>
    <property type="match status" value="1"/>
</dbReference>
<keyword evidence="9" id="KW-1185">Reference proteome</keyword>
<dbReference type="SMART" id="SM00454">
    <property type="entry name" value="SAM"/>
    <property type="match status" value="1"/>
</dbReference>
<evidence type="ECO:0000256" key="2">
    <source>
        <dbReference type="ARBA" id="ARBA00022490"/>
    </source>
</evidence>
<name>A0ABP1BGZ6_9BRYO</name>
<comment type="subcellular location">
    <subcellularLocation>
        <location evidence="1">Cytoplasm</location>
    </subcellularLocation>
</comment>
<evidence type="ECO:0000259" key="7">
    <source>
        <dbReference type="PROSITE" id="PS50105"/>
    </source>
</evidence>
<reference evidence="8" key="1">
    <citation type="submission" date="2024-03" db="EMBL/GenBank/DDBJ databases">
        <authorList>
            <consortium name="ELIXIR-Norway"/>
            <consortium name="Elixir Norway"/>
        </authorList>
    </citation>
    <scope>NUCLEOTIDE SEQUENCE</scope>
</reference>
<feature type="transmembrane region" description="Helical" evidence="6">
    <location>
        <begin position="259"/>
        <end position="279"/>
    </location>
</feature>
<evidence type="ECO:0000256" key="3">
    <source>
        <dbReference type="ARBA" id="ARBA00022737"/>
    </source>
</evidence>
<dbReference type="InterPro" id="IPR013761">
    <property type="entry name" value="SAM/pointed_sf"/>
</dbReference>
<evidence type="ECO:0000256" key="6">
    <source>
        <dbReference type="SAM" id="Phobius"/>
    </source>
</evidence>
<dbReference type="InterPro" id="IPR039184">
    <property type="entry name" value="SARM1"/>
</dbReference>
<keyword evidence="6" id="KW-0812">Transmembrane</keyword>
<accession>A0ABP1BGZ6</accession>
<gene>
    <name evidence="8" type="ORF">CSSPJE1EN2_LOCUS16696</name>
</gene>
<feature type="transmembrane region" description="Helical" evidence="6">
    <location>
        <begin position="346"/>
        <end position="367"/>
    </location>
</feature>
<dbReference type="SUPFAM" id="SSF47769">
    <property type="entry name" value="SAM/Pointed domain"/>
    <property type="match status" value="1"/>
</dbReference>
<evidence type="ECO:0000313" key="9">
    <source>
        <dbReference type="Proteomes" id="UP001497522"/>
    </source>
</evidence>
<dbReference type="PROSITE" id="PS50105">
    <property type="entry name" value="SAM_DOMAIN"/>
    <property type="match status" value="1"/>
</dbReference>
<protein>
    <recommendedName>
        <fullName evidence="7">SAM domain-containing protein</fullName>
    </recommendedName>
</protein>
<evidence type="ECO:0000313" key="8">
    <source>
        <dbReference type="EMBL" id="CAK9874255.1"/>
    </source>
</evidence>
<dbReference type="PANTHER" id="PTHR22998">
    <property type="entry name" value="SARM1"/>
    <property type="match status" value="1"/>
</dbReference>
<feature type="transmembrane region" description="Helical" evidence="6">
    <location>
        <begin position="55"/>
        <end position="77"/>
    </location>
</feature>
<feature type="transmembrane region" description="Helical" evidence="6">
    <location>
        <begin position="291"/>
        <end position="317"/>
    </location>
</feature>
<proteinExistence type="predicted"/>
<evidence type="ECO:0000256" key="5">
    <source>
        <dbReference type="SAM" id="MobiDB-lite"/>
    </source>
</evidence>
<evidence type="ECO:0000256" key="1">
    <source>
        <dbReference type="ARBA" id="ARBA00004496"/>
    </source>
</evidence>
<keyword evidence="3" id="KW-0677">Repeat</keyword>
<dbReference type="InterPro" id="IPR001660">
    <property type="entry name" value="SAM"/>
</dbReference>
<keyword evidence="2" id="KW-0963">Cytoplasm</keyword>